<sequence length="72" mass="8127">MSMKTNAEEHNGTLTITSLDGNYIVKIDVQTGEASFDYAECTIDDLNRFVTAARNRYRKFLNSKAADSFKLD</sequence>
<evidence type="ECO:0000313" key="2">
    <source>
        <dbReference type="Proteomes" id="UP000317800"/>
    </source>
</evidence>
<protein>
    <submittedName>
        <fullName evidence="1">Uncharacterized protein</fullName>
    </submittedName>
</protein>
<accession>A0A516KMT9</accession>
<dbReference type="Proteomes" id="UP000317800">
    <property type="component" value="Segment"/>
</dbReference>
<dbReference type="EMBL" id="MN043729">
    <property type="protein sequence ID" value="QDP42897.1"/>
    <property type="molecule type" value="Genomic_DNA"/>
</dbReference>
<proteinExistence type="predicted"/>
<reference evidence="1 2" key="1">
    <citation type="submission" date="2019-06" db="EMBL/GenBank/DDBJ databases">
        <authorList>
            <person name="Hertel R."/>
        </authorList>
    </citation>
    <scope>NUCLEOTIDE SEQUENCE [LARGE SCALE GENOMIC DNA]</scope>
</reference>
<keyword evidence="2" id="KW-1185">Reference proteome</keyword>
<organism evidence="1 2">
    <name type="scientific">Bacillus phage vB_BmeM-Goe8</name>
    <dbReference type="NCBI Taxonomy" id="2593638"/>
    <lineage>
        <taxon>Viruses</taxon>
        <taxon>Duplodnaviria</taxon>
        <taxon>Heunggongvirae</taxon>
        <taxon>Uroviricota</taxon>
        <taxon>Caudoviricetes</taxon>
        <taxon>Herelleviridae</taxon>
        <taxon>Bastillevirinae</taxon>
        <taxon>Goettingenvirus</taxon>
        <taxon>Goettingenvirus goe8</taxon>
    </lineage>
</organism>
<evidence type="ECO:0000313" key="1">
    <source>
        <dbReference type="EMBL" id="QDP42897.1"/>
    </source>
</evidence>
<gene>
    <name evidence="1" type="ORF">Goe8_c01240</name>
</gene>
<name>A0A516KMT9_9CAUD</name>